<sequence length="488" mass="57657">MMEGIAYRLPVNFSHWSRGRDYERYKTVFDFTGGGLAYEIVWNFKHPRALLMNTNPLILNVLTIAHVYGHVDFNLRNIFTSQGREIADMALEAKHAIKRFEEYEKQYGKEQVEKVVEAGFSLEWLQDPNPLAQEMDEEVLRERLLEILRAKLKKAKGSDSELIKKASDNEIRRLQTAIKKLKHRTPPEPTYDILGYIIRHSSKIQKNEWQYDVLSVIRDQARGFARQMRTKLLNEGWATYWHAKIMDRLFEENLLDSKEHEIYTKYHTAVLRESRSSINWYLTGTNLFQYIKERWDKGQFGKDWEEEKNSNIRSHWDTGAMLGNEKIFKVSQNFTDRMAIEEFFTNDFIHHEKLYIYAEMTSPLFPDEIVYVIAEDNPEVIRRILVDQHTNYGSPLITVEDGNYGNKGELYLKHQFSGFELDPIRENGALEYIYLIWGKPVHFETIEIEESSVPFKQMKAKRILHSYDGKEHRMAYIDNRSGNPKHPQ</sequence>
<dbReference type="EMBL" id="MHOJ01000009">
    <property type="protein sequence ID" value="OGZ62822.1"/>
    <property type="molecule type" value="Genomic_DNA"/>
</dbReference>
<evidence type="ECO:0000259" key="1">
    <source>
        <dbReference type="Pfam" id="PF04293"/>
    </source>
</evidence>
<gene>
    <name evidence="2" type="ORF">A3H51_01355</name>
</gene>
<protein>
    <recommendedName>
        <fullName evidence="1">SpoVR protein-like N-terminal domain-containing protein</fullName>
    </recommendedName>
</protein>
<accession>A0A1G2HK11</accession>
<dbReference type="InterPro" id="IPR007390">
    <property type="entry name" value="Spore_V_R"/>
</dbReference>
<organism evidence="2 3">
    <name type="scientific">Candidatus Spechtbacteria bacterium RIFCSPLOWO2_02_FULL_38_8</name>
    <dbReference type="NCBI Taxonomy" id="1802164"/>
    <lineage>
        <taxon>Bacteria</taxon>
        <taxon>Candidatus Spechtiibacteriota</taxon>
    </lineage>
</organism>
<dbReference type="STRING" id="1802164.A3H51_01355"/>
<dbReference type="PANTHER" id="PTHR30029:SF2">
    <property type="entry name" value="STAGE V SPORULATION PROTEIN R"/>
    <property type="match status" value="1"/>
</dbReference>
<dbReference type="Proteomes" id="UP000178509">
    <property type="component" value="Unassembled WGS sequence"/>
</dbReference>
<dbReference type="PANTHER" id="PTHR30029">
    <property type="entry name" value="STAGE V SPORULATION PROTEIN R"/>
    <property type="match status" value="1"/>
</dbReference>
<evidence type="ECO:0000313" key="2">
    <source>
        <dbReference type="EMBL" id="OGZ62822.1"/>
    </source>
</evidence>
<feature type="domain" description="SpoVR protein-like N-terminal" evidence="1">
    <location>
        <begin position="1"/>
        <end position="392"/>
    </location>
</feature>
<dbReference type="InterPro" id="IPR056174">
    <property type="entry name" value="SpoVR_N"/>
</dbReference>
<comment type="caution">
    <text evidence="2">The sequence shown here is derived from an EMBL/GenBank/DDBJ whole genome shotgun (WGS) entry which is preliminary data.</text>
</comment>
<dbReference type="Pfam" id="PF04293">
    <property type="entry name" value="SpoVR"/>
    <property type="match status" value="1"/>
</dbReference>
<name>A0A1G2HK11_9BACT</name>
<evidence type="ECO:0000313" key="3">
    <source>
        <dbReference type="Proteomes" id="UP000178509"/>
    </source>
</evidence>
<proteinExistence type="predicted"/>
<reference evidence="2 3" key="1">
    <citation type="journal article" date="2016" name="Nat. Commun.">
        <title>Thousands of microbial genomes shed light on interconnected biogeochemical processes in an aquifer system.</title>
        <authorList>
            <person name="Anantharaman K."/>
            <person name="Brown C.T."/>
            <person name="Hug L.A."/>
            <person name="Sharon I."/>
            <person name="Castelle C.J."/>
            <person name="Probst A.J."/>
            <person name="Thomas B.C."/>
            <person name="Singh A."/>
            <person name="Wilkins M.J."/>
            <person name="Karaoz U."/>
            <person name="Brodie E.L."/>
            <person name="Williams K.H."/>
            <person name="Hubbard S.S."/>
            <person name="Banfield J.F."/>
        </authorList>
    </citation>
    <scope>NUCLEOTIDE SEQUENCE [LARGE SCALE GENOMIC DNA]</scope>
</reference>
<dbReference type="AlphaFoldDB" id="A0A1G2HK11"/>